<feature type="region of interest" description="Disordered" evidence="1">
    <location>
        <begin position="1"/>
        <end position="23"/>
    </location>
</feature>
<organism evidence="2 3">
    <name type="scientific">Desmophyllum pertusum</name>
    <dbReference type="NCBI Taxonomy" id="174260"/>
    <lineage>
        <taxon>Eukaryota</taxon>
        <taxon>Metazoa</taxon>
        <taxon>Cnidaria</taxon>
        <taxon>Anthozoa</taxon>
        <taxon>Hexacorallia</taxon>
        <taxon>Scleractinia</taxon>
        <taxon>Caryophylliina</taxon>
        <taxon>Caryophylliidae</taxon>
        <taxon>Desmophyllum</taxon>
    </lineage>
</organism>
<evidence type="ECO:0000313" key="2">
    <source>
        <dbReference type="EMBL" id="KAJ7392680.1"/>
    </source>
</evidence>
<dbReference type="EMBL" id="MU825400">
    <property type="protein sequence ID" value="KAJ7392680.1"/>
    <property type="molecule type" value="Genomic_DNA"/>
</dbReference>
<feature type="region of interest" description="Disordered" evidence="1">
    <location>
        <begin position="38"/>
        <end position="57"/>
    </location>
</feature>
<protein>
    <submittedName>
        <fullName evidence="2">Uncharacterized protein</fullName>
    </submittedName>
</protein>
<dbReference type="AlphaFoldDB" id="A0A9X0A434"/>
<feature type="compositionally biased region" description="Basic and acidic residues" evidence="1">
    <location>
        <begin position="38"/>
        <end position="56"/>
    </location>
</feature>
<accession>A0A9X0A434</accession>
<dbReference type="Proteomes" id="UP001163046">
    <property type="component" value="Unassembled WGS sequence"/>
</dbReference>
<keyword evidence="3" id="KW-1185">Reference proteome</keyword>
<name>A0A9X0A434_9CNID</name>
<feature type="compositionally biased region" description="Basic and acidic residues" evidence="1">
    <location>
        <begin position="1"/>
        <end position="14"/>
    </location>
</feature>
<sequence>MAFSKDVKTKDLHQQKSSVQPGVVDQEKLLNNPQTVARTRETQGRRRTEIKQDSRMIKKQTPAKLIATRKLLLLSRR</sequence>
<evidence type="ECO:0000256" key="1">
    <source>
        <dbReference type="SAM" id="MobiDB-lite"/>
    </source>
</evidence>
<comment type="caution">
    <text evidence="2">The sequence shown here is derived from an EMBL/GenBank/DDBJ whole genome shotgun (WGS) entry which is preliminary data.</text>
</comment>
<proteinExistence type="predicted"/>
<gene>
    <name evidence="2" type="ORF">OS493_010331</name>
</gene>
<evidence type="ECO:0000313" key="3">
    <source>
        <dbReference type="Proteomes" id="UP001163046"/>
    </source>
</evidence>
<reference evidence="2" key="1">
    <citation type="submission" date="2023-01" db="EMBL/GenBank/DDBJ databases">
        <title>Genome assembly of the deep-sea coral Lophelia pertusa.</title>
        <authorList>
            <person name="Herrera S."/>
            <person name="Cordes E."/>
        </authorList>
    </citation>
    <scope>NUCLEOTIDE SEQUENCE</scope>
    <source>
        <strain evidence="2">USNM1676648</strain>
        <tissue evidence="2">Polyp</tissue>
    </source>
</reference>